<dbReference type="PIRSF" id="PIRSF000164">
    <property type="entry name" value="DHO_oxidase"/>
    <property type="match status" value="1"/>
</dbReference>
<dbReference type="CDD" id="cd04739">
    <property type="entry name" value="DHOD_like"/>
    <property type="match status" value="1"/>
</dbReference>
<evidence type="ECO:0000256" key="4">
    <source>
        <dbReference type="ARBA" id="ARBA00022643"/>
    </source>
</evidence>
<keyword evidence="4" id="KW-0288">FMN</keyword>
<comment type="pathway">
    <text evidence="2">Pyrimidine metabolism; UMP biosynthesis via de novo pathway.</text>
</comment>
<comment type="cofactor">
    <cofactor evidence="1">
        <name>FMN</name>
        <dbReference type="ChEBI" id="CHEBI:58210"/>
    </cofactor>
</comment>
<evidence type="ECO:0000313" key="8">
    <source>
        <dbReference type="EMBL" id="XBH15849.1"/>
    </source>
</evidence>
<dbReference type="RefSeq" id="WP_348261082.1">
    <property type="nucleotide sequence ID" value="NZ_CP121196.1"/>
</dbReference>
<dbReference type="GO" id="GO:0005737">
    <property type="term" value="C:cytoplasm"/>
    <property type="evidence" value="ECO:0007669"/>
    <property type="project" value="InterPro"/>
</dbReference>
<dbReference type="InterPro" id="IPR013785">
    <property type="entry name" value="Aldolase_TIM"/>
</dbReference>
<dbReference type="Pfam" id="PF01180">
    <property type="entry name" value="DHO_dh"/>
    <property type="match status" value="1"/>
</dbReference>
<dbReference type="PANTHER" id="PTHR48109:SF3">
    <property type="entry name" value="SLL0744 PROTEIN"/>
    <property type="match status" value="1"/>
</dbReference>
<sequence>MIDVSTKYLGLKLNGPIVVSSTPLSESIENVHRMEEAGASAIVLTSLFEEQLALESRALDEDLSRGTESFAESLGYLPDLNDYRMTHEVYLDHVRRAKDAVKIPILASLNGVTSGGWMRFAQESEQAGADAIELNTYALATDRSQTSYELEAQLLELVENVCKAVKVPVAVKLSQSFTSLPHMAAKLEDAGAAGIVLFNRFYQPDFDIETLEVRPTLHFSTPSELLPRLHWAAILYGHLNIDIAITGGVHSAEDVIKSVMAGGTVAMMCSALHIHGIEHIGRVLSDLQYWLEKREFSSLSETRGCLSRRSVPDVSPFDRGNYIKTLSSYSLRQTVAAF</sequence>
<dbReference type="NCBIfam" id="NF005741">
    <property type="entry name" value="PRK07565.1"/>
    <property type="match status" value="1"/>
</dbReference>
<dbReference type="GO" id="GO:0004152">
    <property type="term" value="F:dihydroorotate dehydrogenase activity"/>
    <property type="evidence" value="ECO:0007669"/>
    <property type="project" value="InterPro"/>
</dbReference>
<dbReference type="Gene3D" id="3.20.20.70">
    <property type="entry name" value="Aldolase class I"/>
    <property type="match status" value="1"/>
</dbReference>
<dbReference type="GO" id="GO:0006222">
    <property type="term" value="P:UMP biosynthetic process"/>
    <property type="evidence" value="ECO:0007669"/>
    <property type="project" value="InterPro"/>
</dbReference>
<proteinExistence type="predicted"/>
<protein>
    <submittedName>
        <fullName evidence="8">Dihydroorotate dehydrogenase-like protein</fullName>
    </submittedName>
</protein>
<accession>A0AAU7DET5</accession>
<evidence type="ECO:0000256" key="1">
    <source>
        <dbReference type="ARBA" id="ARBA00001917"/>
    </source>
</evidence>
<name>A0AAU7DET5_9BACT</name>
<evidence type="ECO:0000259" key="7">
    <source>
        <dbReference type="Pfam" id="PF01180"/>
    </source>
</evidence>
<dbReference type="InterPro" id="IPR005720">
    <property type="entry name" value="Dihydroorotate_DH_cat"/>
</dbReference>
<evidence type="ECO:0000256" key="3">
    <source>
        <dbReference type="ARBA" id="ARBA00022630"/>
    </source>
</evidence>
<dbReference type="InterPro" id="IPR050074">
    <property type="entry name" value="DHO_dehydrogenase"/>
</dbReference>
<dbReference type="PANTHER" id="PTHR48109">
    <property type="entry name" value="DIHYDROOROTATE DEHYDROGENASE (QUINONE), MITOCHONDRIAL-RELATED"/>
    <property type="match status" value="1"/>
</dbReference>
<keyword evidence="5" id="KW-0665">Pyrimidine biosynthesis</keyword>
<feature type="domain" description="Dihydroorotate dehydrogenase catalytic" evidence="7">
    <location>
        <begin position="90"/>
        <end position="288"/>
    </location>
</feature>
<keyword evidence="3" id="KW-0285">Flavoprotein</keyword>
<evidence type="ECO:0000256" key="6">
    <source>
        <dbReference type="ARBA" id="ARBA00023002"/>
    </source>
</evidence>
<keyword evidence="6" id="KW-0560">Oxidoreductase</keyword>
<dbReference type="GO" id="GO:0006207">
    <property type="term" value="P:'de novo' pyrimidine nucleobase biosynthetic process"/>
    <property type="evidence" value="ECO:0007669"/>
    <property type="project" value="TreeGrafter"/>
</dbReference>
<reference evidence="8" key="1">
    <citation type="submission" date="2023-03" db="EMBL/GenBank/DDBJ databases">
        <title>Edaphobacter sp.</title>
        <authorList>
            <person name="Huber K.J."/>
            <person name="Papendorf J."/>
            <person name="Pilke C."/>
            <person name="Bunk B."/>
            <person name="Sproeer C."/>
            <person name="Pester M."/>
        </authorList>
    </citation>
    <scope>NUCLEOTIDE SEQUENCE</scope>
    <source>
        <strain evidence="8">DSM 110680</strain>
    </source>
</reference>
<evidence type="ECO:0000256" key="2">
    <source>
        <dbReference type="ARBA" id="ARBA00004725"/>
    </source>
</evidence>
<evidence type="ECO:0000256" key="5">
    <source>
        <dbReference type="ARBA" id="ARBA00022975"/>
    </source>
</evidence>
<dbReference type="SUPFAM" id="SSF51395">
    <property type="entry name" value="FMN-linked oxidoreductases"/>
    <property type="match status" value="1"/>
</dbReference>
<dbReference type="InterPro" id="IPR012135">
    <property type="entry name" value="Dihydroorotate_DH_1_2"/>
</dbReference>
<dbReference type="AlphaFoldDB" id="A0AAU7DET5"/>
<gene>
    <name evidence="8" type="ORF">P8935_14870</name>
</gene>
<dbReference type="EMBL" id="CP121196">
    <property type="protein sequence ID" value="XBH15849.1"/>
    <property type="molecule type" value="Genomic_DNA"/>
</dbReference>
<organism evidence="8">
    <name type="scientific">Telmatobacter sp. DSM 110680</name>
    <dbReference type="NCBI Taxonomy" id="3036704"/>
    <lineage>
        <taxon>Bacteria</taxon>
        <taxon>Pseudomonadati</taxon>
        <taxon>Acidobacteriota</taxon>
        <taxon>Terriglobia</taxon>
        <taxon>Terriglobales</taxon>
        <taxon>Acidobacteriaceae</taxon>
        <taxon>Telmatobacter</taxon>
    </lineage>
</organism>